<reference evidence="1 2" key="1">
    <citation type="submission" date="2020-05" db="EMBL/GenBank/DDBJ databases">
        <title>Mucilaginibacter mali sp. nov.</title>
        <authorList>
            <person name="Kim H.S."/>
            <person name="Lee K.C."/>
            <person name="Suh M.K."/>
            <person name="Kim J.-S."/>
            <person name="Han K.-I."/>
            <person name="Eom M.K."/>
            <person name="Shin Y.K."/>
            <person name="Lee J.-S."/>
        </authorList>
    </citation>
    <scope>NUCLEOTIDE SEQUENCE [LARGE SCALE GENOMIC DNA]</scope>
    <source>
        <strain evidence="1 2">G2-14</strain>
    </source>
</reference>
<dbReference type="KEGG" id="mmab:HQ865_16980"/>
<gene>
    <name evidence="1" type="ORF">HQ865_16980</name>
</gene>
<dbReference type="Proteomes" id="UP000505355">
    <property type="component" value="Chromosome"/>
</dbReference>
<accession>A0A7D4QB63</accession>
<protein>
    <submittedName>
        <fullName evidence="1">Uncharacterized protein</fullName>
    </submittedName>
</protein>
<dbReference type="AlphaFoldDB" id="A0A7D4QB63"/>
<proteinExistence type="predicted"/>
<keyword evidence="2" id="KW-1185">Reference proteome</keyword>
<sequence length="445" mass="48234">MANKIKLTADISFLKDLSDFTPVWDSARTALDTNYYVVEAPARYVKKWGFNADSNTTNINGLTRLLVLKSKKYGSTSAVLMHIHGKPGVNAANVHYMDVPQTFSGNIFYTGLQGGFINGYVYKNGKIILASSGKSNTVKPSGPQILTAAAPGECETIEIGWYMQVCYYTSSDVLTGCDDWIYLYSTFETYCVPGQPGGGGGVAPPTDCDNGGGGGVYEPPVEAESINGKLVVRGVPPPDSTSNGGTPCEPVQDIKNKVNDPCLHKMVDSAINRNIEYDASESMKGIFDSNSDFNLTFLDNTLSSTIDGTSQVQHAGASIQQGTGKRIITSMDINITLNSQTLPNASQEYITATILHEVLHSYFIQAGYIGDDHDTMFNKYIPWFESALHAIYPQLDNNDLQALAYGGLLDSQAFKNSTEGANGNLYFTINNLYKYGNKGKKCGSQ</sequence>
<name>A0A7D4QB63_9SPHI</name>
<dbReference type="EMBL" id="CP054139">
    <property type="protein sequence ID" value="QKJ31385.1"/>
    <property type="molecule type" value="Genomic_DNA"/>
</dbReference>
<organism evidence="1 2">
    <name type="scientific">Mucilaginibacter mali</name>
    <dbReference type="NCBI Taxonomy" id="2740462"/>
    <lineage>
        <taxon>Bacteria</taxon>
        <taxon>Pseudomonadati</taxon>
        <taxon>Bacteroidota</taxon>
        <taxon>Sphingobacteriia</taxon>
        <taxon>Sphingobacteriales</taxon>
        <taxon>Sphingobacteriaceae</taxon>
        <taxon>Mucilaginibacter</taxon>
    </lineage>
</organism>
<evidence type="ECO:0000313" key="1">
    <source>
        <dbReference type="EMBL" id="QKJ31385.1"/>
    </source>
</evidence>
<dbReference type="RefSeq" id="WP_173416045.1">
    <property type="nucleotide sequence ID" value="NZ_CP054139.1"/>
</dbReference>
<evidence type="ECO:0000313" key="2">
    <source>
        <dbReference type="Proteomes" id="UP000505355"/>
    </source>
</evidence>